<dbReference type="EMBL" id="WMBB01000014">
    <property type="protein sequence ID" value="MTE16361.1"/>
    <property type="molecule type" value="Genomic_DNA"/>
</dbReference>
<keyword evidence="3" id="KW-1185">Reference proteome</keyword>
<sequence length="92" mass="9613">MPRVEFTSVARSFTISIERAAGPATTDLRITLTVCHAATVVCFSAGVVSILIGSYTDAGSVFNMVGVVLWLAALAARIGVFAITRSRSGHAK</sequence>
<comment type="caution">
    <text evidence="2">The sequence shown here is derived from an EMBL/GenBank/DDBJ whole genome shotgun (WGS) entry which is preliminary data.</text>
</comment>
<dbReference type="Proteomes" id="UP000432464">
    <property type="component" value="Unassembled WGS sequence"/>
</dbReference>
<reference evidence="2 3" key="1">
    <citation type="submission" date="2019-11" db="EMBL/GenBank/DDBJ databases">
        <title>Nocardia sp. nov. CT2-14 isolated from soil.</title>
        <authorList>
            <person name="Kanchanasin P."/>
            <person name="Tanasupawat S."/>
            <person name="Yuki M."/>
            <person name="Kudo T."/>
        </authorList>
    </citation>
    <scope>NUCLEOTIDE SEQUENCE [LARGE SCALE GENOMIC DNA]</scope>
    <source>
        <strain evidence="2 3">CT2-14</strain>
    </source>
</reference>
<organism evidence="2 3">
    <name type="scientific">Nocardia aurantiaca</name>
    <dbReference type="NCBI Taxonomy" id="2675850"/>
    <lineage>
        <taxon>Bacteria</taxon>
        <taxon>Bacillati</taxon>
        <taxon>Actinomycetota</taxon>
        <taxon>Actinomycetes</taxon>
        <taxon>Mycobacteriales</taxon>
        <taxon>Nocardiaceae</taxon>
        <taxon>Nocardia</taxon>
    </lineage>
</organism>
<name>A0A6I3L491_9NOCA</name>
<dbReference type="AlphaFoldDB" id="A0A6I3L491"/>
<evidence type="ECO:0000313" key="3">
    <source>
        <dbReference type="Proteomes" id="UP000432464"/>
    </source>
</evidence>
<keyword evidence="1" id="KW-1133">Transmembrane helix</keyword>
<proteinExistence type="predicted"/>
<accession>A0A6I3L491</accession>
<feature type="transmembrane region" description="Helical" evidence="1">
    <location>
        <begin position="34"/>
        <end position="55"/>
    </location>
</feature>
<keyword evidence="1" id="KW-0472">Membrane</keyword>
<gene>
    <name evidence="2" type="ORF">GLP40_26800</name>
</gene>
<keyword evidence="1" id="KW-0812">Transmembrane</keyword>
<feature type="transmembrane region" description="Helical" evidence="1">
    <location>
        <begin position="61"/>
        <end position="83"/>
    </location>
</feature>
<protein>
    <submittedName>
        <fullName evidence="2">Uncharacterized protein</fullName>
    </submittedName>
</protein>
<evidence type="ECO:0000313" key="2">
    <source>
        <dbReference type="EMBL" id="MTE16361.1"/>
    </source>
</evidence>
<evidence type="ECO:0000256" key="1">
    <source>
        <dbReference type="SAM" id="Phobius"/>
    </source>
</evidence>